<dbReference type="Proteomes" id="UP000078046">
    <property type="component" value="Unassembled WGS sequence"/>
</dbReference>
<sequence length="189" mass="21794">MNLNRALNLAQDWEDEVDLINETELNTVDKVVSSPIFDTMDVTIQFCRITWNTLNSMSKYDKSQGLLAIHYDRMIMKSFGIQKYYRDLWFNGHFLTKIYDPTTKIKALIPFQRSMTSVNKAFLWLSKILRMGLLQVVSPTVPNTIISNFPNSIPFTIGALSVQQGINQAVWSLLTVGLSSLWLTWSYMR</sequence>
<dbReference type="InterPro" id="IPR001788">
    <property type="entry name" value="RNA-dep_RNA_pol_alsuvir"/>
</dbReference>
<keyword evidence="3" id="KW-1185">Reference proteome</keyword>
<dbReference type="EMBL" id="LWCA01000999">
    <property type="protein sequence ID" value="OAF66221.1"/>
    <property type="molecule type" value="Genomic_DNA"/>
</dbReference>
<accession>A0A177AXS9</accession>
<dbReference type="GO" id="GO:0006351">
    <property type="term" value="P:DNA-templated transcription"/>
    <property type="evidence" value="ECO:0007669"/>
    <property type="project" value="InterPro"/>
</dbReference>
<dbReference type="GO" id="GO:0003723">
    <property type="term" value="F:RNA binding"/>
    <property type="evidence" value="ECO:0007669"/>
    <property type="project" value="InterPro"/>
</dbReference>
<feature type="domain" description="RNA-dependent RNA polymerase alsuviricetes" evidence="1">
    <location>
        <begin position="57"/>
        <end position="113"/>
    </location>
</feature>
<dbReference type="OrthoDB" id="9995375at2759"/>
<evidence type="ECO:0000259" key="1">
    <source>
        <dbReference type="Pfam" id="PF00978"/>
    </source>
</evidence>
<dbReference type="Pfam" id="PF00978">
    <property type="entry name" value="RdRP_2"/>
    <property type="match status" value="1"/>
</dbReference>
<name>A0A177AXS9_9BILA</name>
<gene>
    <name evidence="2" type="ORF">A3Q56_06057</name>
</gene>
<reference evidence="2 3" key="1">
    <citation type="submission" date="2016-04" db="EMBL/GenBank/DDBJ databases">
        <title>The genome of Intoshia linei affirms orthonectids as highly simplified spiralians.</title>
        <authorList>
            <person name="Mikhailov K.V."/>
            <person name="Slusarev G.S."/>
            <person name="Nikitin M.A."/>
            <person name="Logacheva M.D."/>
            <person name="Penin A."/>
            <person name="Aleoshin V."/>
            <person name="Panchin Y.V."/>
        </authorList>
    </citation>
    <scope>NUCLEOTIDE SEQUENCE [LARGE SCALE GENOMIC DNA]</scope>
    <source>
        <strain evidence="2">Intl2013</strain>
        <tissue evidence="2">Whole animal</tissue>
    </source>
</reference>
<organism evidence="2 3">
    <name type="scientific">Intoshia linei</name>
    <dbReference type="NCBI Taxonomy" id="1819745"/>
    <lineage>
        <taxon>Eukaryota</taxon>
        <taxon>Metazoa</taxon>
        <taxon>Spiralia</taxon>
        <taxon>Lophotrochozoa</taxon>
        <taxon>Mesozoa</taxon>
        <taxon>Orthonectida</taxon>
        <taxon>Rhopaluridae</taxon>
        <taxon>Intoshia</taxon>
    </lineage>
</organism>
<dbReference type="AlphaFoldDB" id="A0A177AXS9"/>
<proteinExistence type="predicted"/>
<evidence type="ECO:0000313" key="2">
    <source>
        <dbReference type="EMBL" id="OAF66221.1"/>
    </source>
</evidence>
<comment type="caution">
    <text evidence="2">The sequence shown here is derived from an EMBL/GenBank/DDBJ whole genome shotgun (WGS) entry which is preliminary data.</text>
</comment>
<evidence type="ECO:0000313" key="3">
    <source>
        <dbReference type="Proteomes" id="UP000078046"/>
    </source>
</evidence>
<protein>
    <recommendedName>
        <fullName evidence="1">RNA-dependent RNA polymerase alsuviricetes domain-containing protein</fullName>
    </recommendedName>
</protein>
<dbReference type="GO" id="GO:0003968">
    <property type="term" value="F:RNA-directed RNA polymerase activity"/>
    <property type="evidence" value="ECO:0007669"/>
    <property type="project" value="InterPro"/>
</dbReference>